<dbReference type="EMBL" id="CP098755">
    <property type="protein sequence ID" value="USG64902.1"/>
    <property type="molecule type" value="Genomic_DNA"/>
</dbReference>
<dbReference type="Proteomes" id="UP001056500">
    <property type="component" value="Chromosome"/>
</dbReference>
<protein>
    <submittedName>
        <fullName evidence="1">Cupin</fullName>
    </submittedName>
</protein>
<name>A0ABY4WCK0_9BACL</name>
<dbReference type="RefSeq" id="WP_251872010.1">
    <property type="nucleotide sequence ID" value="NZ_CP098755.1"/>
</dbReference>
<evidence type="ECO:0000313" key="1">
    <source>
        <dbReference type="EMBL" id="USG64902.1"/>
    </source>
</evidence>
<evidence type="ECO:0000313" key="2">
    <source>
        <dbReference type="Proteomes" id="UP001056500"/>
    </source>
</evidence>
<dbReference type="InterPro" id="IPR014710">
    <property type="entry name" value="RmlC-like_jellyroll"/>
</dbReference>
<gene>
    <name evidence="1" type="ORF">NDK47_22700</name>
</gene>
<dbReference type="Gene3D" id="2.60.120.10">
    <property type="entry name" value="Jelly Rolls"/>
    <property type="match status" value="1"/>
</dbReference>
<reference evidence="1" key="1">
    <citation type="submission" date="2022-06" db="EMBL/GenBank/DDBJ databases">
        <title>Genome sequencing of Brevibacillus sp. BB3-R1.</title>
        <authorList>
            <person name="Heo J."/>
            <person name="Lee D."/>
            <person name="Won M."/>
            <person name="Han B.-H."/>
            <person name="Hong S.-B."/>
            <person name="Kwon S.-W."/>
        </authorList>
    </citation>
    <scope>NUCLEOTIDE SEQUENCE</scope>
    <source>
        <strain evidence="1">BB3-R1</strain>
    </source>
</reference>
<keyword evidence="2" id="KW-1185">Reference proteome</keyword>
<dbReference type="SUPFAM" id="SSF51182">
    <property type="entry name" value="RmlC-like cupins"/>
    <property type="match status" value="1"/>
</dbReference>
<proteinExistence type="predicted"/>
<organism evidence="1 2">
    <name type="scientific">Brevibacillus ruminantium</name>
    <dbReference type="NCBI Taxonomy" id="2950604"/>
    <lineage>
        <taxon>Bacteria</taxon>
        <taxon>Bacillati</taxon>
        <taxon>Bacillota</taxon>
        <taxon>Bacilli</taxon>
        <taxon>Bacillales</taxon>
        <taxon>Paenibacillaceae</taxon>
        <taxon>Brevibacillus</taxon>
    </lineage>
</organism>
<dbReference type="InterPro" id="IPR011051">
    <property type="entry name" value="RmlC_Cupin_sf"/>
</dbReference>
<sequence>MEIYRFDKEIGKKITKFDSDFIMSRIVRTEKATHIGCMYLEANGIIGYHQAVSPQLLLIMAGEGAVRGESDDYHKVQAGDAVFWEKDEWHETKTSEGLTAIVIESEDLSPSAFMTLKK</sequence>
<accession>A0ABY4WCK0</accession>